<dbReference type="InterPro" id="IPR002509">
    <property type="entry name" value="NODB_dom"/>
</dbReference>
<dbReference type="InterPro" id="IPR054467">
    <property type="entry name" value="YkoP-like_dom"/>
</dbReference>
<keyword evidence="3" id="KW-1185">Reference proteome</keyword>
<comment type="caution">
    <text evidence="2">The sequence shown here is derived from an EMBL/GenBank/DDBJ whole genome shotgun (WGS) entry which is preliminary data.</text>
</comment>
<dbReference type="Gene3D" id="3.20.20.370">
    <property type="entry name" value="Glycoside hydrolase/deacetylase"/>
    <property type="match status" value="1"/>
</dbReference>
<dbReference type="GO" id="GO:0005975">
    <property type="term" value="P:carbohydrate metabolic process"/>
    <property type="evidence" value="ECO:0007669"/>
    <property type="project" value="InterPro"/>
</dbReference>
<sequence length="447" mass="50328">MSISFLEALGILLFCYTALPTLWGRTLSLGVFSKGNKKHPFVALTFDDGPDPQVTPQLLAILKEHGIKATFFLVGQHAAENPALVRRIKAEGHSLGTHGFGHKFAWFQGPIGSIREISKGNEVIRQITGENTQFFRPAWGVFNLFSFFYPRFKGQKLVLWSLMSWDWSPRYSSNEILNSVTRNIRPGSVIILHDRCTKPIASDNGPTKMLEALPTIIQYLKTNNLKAVNLETMYAFREAGLFKRSLLQIWNVWELCFDKLAGLKPVGGQKNSLFRLAVRKYRGSIIKLPDGTCLKPGDRIGELHLNNNLLHAITSKNPSAEGLGINVLKETRRSLPILAQVISQDPAYKSVKALIGVTMIHRGTTRLGFYVYELSPGIRSIVAWYQRWLLFLLHPGGLSHLKRQWKKLVPKKVIISKDELLNRYLNEGSSWSDRGKTRPASGSINAR</sequence>
<accession>A0AAW7ZBI1</accession>
<dbReference type="InterPro" id="IPR050248">
    <property type="entry name" value="Polysacc_deacetylase_ArnD"/>
</dbReference>
<protein>
    <submittedName>
        <fullName evidence="2">Polysaccharide deacetylase family protein</fullName>
    </submittedName>
</protein>
<organism evidence="2 3">
    <name type="scientific">Desulforamulus aquiferis</name>
    <dbReference type="NCBI Taxonomy" id="1397668"/>
    <lineage>
        <taxon>Bacteria</taxon>
        <taxon>Bacillati</taxon>
        <taxon>Bacillota</taxon>
        <taxon>Clostridia</taxon>
        <taxon>Eubacteriales</taxon>
        <taxon>Peptococcaceae</taxon>
        <taxon>Desulforamulus</taxon>
    </lineage>
</organism>
<dbReference type="Pfam" id="PF01522">
    <property type="entry name" value="Polysacc_deac_1"/>
    <property type="match status" value="1"/>
</dbReference>
<dbReference type="PANTHER" id="PTHR10587">
    <property type="entry name" value="GLYCOSYL TRANSFERASE-RELATED"/>
    <property type="match status" value="1"/>
</dbReference>
<gene>
    <name evidence="2" type="ORF">P6N53_07390</name>
</gene>
<evidence type="ECO:0000313" key="3">
    <source>
        <dbReference type="Proteomes" id="UP001172911"/>
    </source>
</evidence>
<dbReference type="Proteomes" id="UP001172911">
    <property type="component" value="Unassembled WGS sequence"/>
</dbReference>
<dbReference type="AlphaFoldDB" id="A0AAW7ZBI1"/>
<dbReference type="EMBL" id="JARPTC010000009">
    <property type="protein sequence ID" value="MDO7787037.1"/>
    <property type="molecule type" value="Genomic_DNA"/>
</dbReference>
<dbReference type="PROSITE" id="PS51677">
    <property type="entry name" value="NODB"/>
    <property type="match status" value="1"/>
</dbReference>
<dbReference type="Pfam" id="PF22790">
    <property type="entry name" value="YkoP"/>
    <property type="match status" value="1"/>
</dbReference>
<dbReference type="SUPFAM" id="SSF88713">
    <property type="entry name" value="Glycoside hydrolase/deacetylase"/>
    <property type="match status" value="1"/>
</dbReference>
<name>A0AAW7ZBI1_9FIRM</name>
<dbReference type="PANTHER" id="PTHR10587:SF137">
    <property type="entry name" value="4-DEOXY-4-FORMAMIDO-L-ARABINOSE-PHOSPHOUNDECAPRENOL DEFORMYLASE ARND-RELATED"/>
    <property type="match status" value="1"/>
</dbReference>
<evidence type="ECO:0000259" key="1">
    <source>
        <dbReference type="PROSITE" id="PS51677"/>
    </source>
</evidence>
<reference evidence="2" key="1">
    <citation type="journal article" date="2023" name="J. Hazard. Mater.">
        <title>Anaerobic biodegradation of pyrene and benzo[a]pyrene by a new sulfate-reducing Desulforamulus aquiferis strain DSA.</title>
        <authorList>
            <person name="Zhang Z."/>
            <person name="Sun J."/>
            <person name="Gong X."/>
            <person name="Wang C."/>
            <person name="Wang H."/>
        </authorList>
    </citation>
    <scope>NUCLEOTIDE SEQUENCE</scope>
    <source>
        <strain evidence="2">DSA</strain>
    </source>
</reference>
<reference evidence="2" key="2">
    <citation type="submission" date="2023-03" db="EMBL/GenBank/DDBJ databases">
        <authorList>
            <person name="Zhang Z."/>
        </authorList>
    </citation>
    <scope>NUCLEOTIDE SEQUENCE</scope>
    <source>
        <strain evidence="2">DSA</strain>
    </source>
</reference>
<dbReference type="CDD" id="cd10959">
    <property type="entry name" value="CE4_NodB_like_3"/>
    <property type="match status" value="1"/>
</dbReference>
<dbReference type="GO" id="GO:0016810">
    <property type="term" value="F:hydrolase activity, acting on carbon-nitrogen (but not peptide) bonds"/>
    <property type="evidence" value="ECO:0007669"/>
    <property type="project" value="InterPro"/>
</dbReference>
<evidence type="ECO:0000313" key="2">
    <source>
        <dbReference type="EMBL" id="MDO7787037.1"/>
    </source>
</evidence>
<proteinExistence type="predicted"/>
<feature type="domain" description="NodB homology" evidence="1">
    <location>
        <begin position="40"/>
        <end position="228"/>
    </location>
</feature>
<dbReference type="InterPro" id="IPR011330">
    <property type="entry name" value="Glyco_hydro/deAcase_b/a-brl"/>
</dbReference>
<dbReference type="RefSeq" id="WP_304542147.1">
    <property type="nucleotide sequence ID" value="NZ_JARPTC010000009.1"/>
</dbReference>